<dbReference type="EMBL" id="CBTK010000278">
    <property type="protein sequence ID" value="CDH46825.1"/>
    <property type="molecule type" value="Genomic_DNA"/>
</dbReference>
<sequence length="75" mass="8773">MVMLRNQGYEVMVRPSRWQLGSEQAMLQTTLLESWVSAALEIAPEAADELANWQSQRRRWIEYGQSRLQVGHRDL</sequence>
<name>A0A7U7GEC4_9GAMM</name>
<accession>A0A7U7GEC4</accession>
<dbReference type="Proteomes" id="UP000019184">
    <property type="component" value="Unassembled WGS sequence"/>
</dbReference>
<protein>
    <submittedName>
        <fullName evidence="1">Uncharacterized protein</fullName>
    </submittedName>
</protein>
<reference evidence="1 2" key="1">
    <citation type="journal article" date="2014" name="ISME J.">
        <title>Candidatus Competibacter-lineage genomes retrieved from metagenomes reveal functional metabolic diversity.</title>
        <authorList>
            <person name="McIlroy S.J."/>
            <person name="Albertsen M."/>
            <person name="Andresen E.K."/>
            <person name="Saunders A.M."/>
            <person name="Kristiansen R."/>
            <person name="Stokholm-Bjerregaard M."/>
            <person name="Nielsen K.L."/>
            <person name="Nielsen P.H."/>
        </authorList>
    </citation>
    <scope>NUCLEOTIDE SEQUENCE [LARGE SCALE GENOMIC DNA]</scope>
    <source>
        <strain evidence="1 2">Run_B_J11</strain>
    </source>
</reference>
<evidence type="ECO:0000313" key="2">
    <source>
        <dbReference type="Proteomes" id="UP000019184"/>
    </source>
</evidence>
<keyword evidence="2" id="KW-1185">Reference proteome</keyword>
<evidence type="ECO:0000313" key="1">
    <source>
        <dbReference type="EMBL" id="CDH46825.1"/>
    </source>
</evidence>
<organism evidence="1 2">
    <name type="scientific">Candidatus Contendobacter odensis Run_B_J11</name>
    <dbReference type="NCBI Taxonomy" id="1400861"/>
    <lineage>
        <taxon>Bacteria</taxon>
        <taxon>Pseudomonadati</taxon>
        <taxon>Pseudomonadota</taxon>
        <taxon>Gammaproteobacteria</taxon>
        <taxon>Candidatus Competibacteraceae</taxon>
        <taxon>Candidatus Contendibacter</taxon>
    </lineage>
</organism>
<proteinExistence type="predicted"/>
<dbReference type="AlphaFoldDB" id="A0A7U7GEC4"/>
<gene>
    <name evidence="1" type="ORF">BN874_610036</name>
</gene>
<comment type="caution">
    <text evidence="1">The sequence shown here is derived from an EMBL/GenBank/DDBJ whole genome shotgun (WGS) entry which is preliminary data.</text>
</comment>